<feature type="compositionally biased region" description="Basic and acidic residues" evidence="1">
    <location>
        <begin position="28"/>
        <end position="40"/>
    </location>
</feature>
<evidence type="ECO:0000313" key="2">
    <source>
        <dbReference type="EMBL" id="KAK2117519.1"/>
    </source>
</evidence>
<comment type="caution">
    <text evidence="2">The sequence shown here is derived from an EMBL/GenBank/DDBJ whole genome shotgun (WGS) entry which is preliminary data.</text>
</comment>
<keyword evidence="3" id="KW-1185">Reference proteome</keyword>
<dbReference type="EMBL" id="JASSZA010000002">
    <property type="protein sequence ID" value="KAK2117519.1"/>
    <property type="molecule type" value="Genomic_DNA"/>
</dbReference>
<gene>
    <name evidence="2" type="ORF">P7K49_004405</name>
</gene>
<sequence length="65" mass="6850">MAPGHSHQHPALIRLPSAKPCTAQNMGTKRDVPGQDRSEDVEFPVPTAPASPAAFVTQMSRALSG</sequence>
<feature type="region of interest" description="Disordered" evidence="1">
    <location>
        <begin position="1"/>
        <end position="49"/>
    </location>
</feature>
<evidence type="ECO:0000256" key="1">
    <source>
        <dbReference type="SAM" id="MobiDB-lite"/>
    </source>
</evidence>
<protein>
    <submittedName>
        <fullName evidence="2">Uncharacterized protein</fullName>
    </submittedName>
</protein>
<dbReference type="Proteomes" id="UP001266305">
    <property type="component" value="Unassembled WGS sequence"/>
</dbReference>
<organism evidence="2 3">
    <name type="scientific">Saguinus oedipus</name>
    <name type="common">Cotton-top tamarin</name>
    <name type="synonym">Oedipomidas oedipus</name>
    <dbReference type="NCBI Taxonomy" id="9490"/>
    <lineage>
        <taxon>Eukaryota</taxon>
        <taxon>Metazoa</taxon>
        <taxon>Chordata</taxon>
        <taxon>Craniata</taxon>
        <taxon>Vertebrata</taxon>
        <taxon>Euteleostomi</taxon>
        <taxon>Mammalia</taxon>
        <taxon>Eutheria</taxon>
        <taxon>Euarchontoglires</taxon>
        <taxon>Primates</taxon>
        <taxon>Haplorrhini</taxon>
        <taxon>Platyrrhini</taxon>
        <taxon>Cebidae</taxon>
        <taxon>Callitrichinae</taxon>
        <taxon>Saguinus</taxon>
    </lineage>
</organism>
<evidence type="ECO:0000313" key="3">
    <source>
        <dbReference type="Proteomes" id="UP001266305"/>
    </source>
</evidence>
<feature type="non-terminal residue" evidence="2">
    <location>
        <position position="65"/>
    </location>
</feature>
<name>A0ABQ9W8V9_SAGOE</name>
<reference evidence="2 3" key="1">
    <citation type="submission" date="2023-05" db="EMBL/GenBank/DDBJ databases">
        <title>B98-5 Cell Line De Novo Hybrid Assembly: An Optical Mapping Approach.</title>
        <authorList>
            <person name="Kananen K."/>
            <person name="Auerbach J.A."/>
            <person name="Kautto E."/>
            <person name="Blachly J.S."/>
        </authorList>
    </citation>
    <scope>NUCLEOTIDE SEQUENCE [LARGE SCALE GENOMIC DNA]</scope>
    <source>
        <strain evidence="2">B95-8</strain>
        <tissue evidence="2">Cell line</tissue>
    </source>
</reference>
<proteinExistence type="predicted"/>
<accession>A0ABQ9W8V9</accession>